<dbReference type="Pfam" id="PF08240">
    <property type="entry name" value="ADH_N"/>
    <property type="match status" value="1"/>
</dbReference>
<dbReference type="InterPro" id="IPR013154">
    <property type="entry name" value="ADH-like_N"/>
</dbReference>
<evidence type="ECO:0000256" key="3">
    <source>
        <dbReference type="ARBA" id="ARBA00023002"/>
    </source>
</evidence>
<keyword evidence="4" id="KW-0472">Membrane</keyword>
<feature type="transmembrane region" description="Helical" evidence="4">
    <location>
        <begin position="164"/>
        <end position="185"/>
    </location>
</feature>
<keyword evidence="3" id="KW-0560">Oxidoreductase</keyword>
<keyword evidence="4" id="KW-0812">Transmembrane</keyword>
<dbReference type="InterPro" id="IPR036291">
    <property type="entry name" value="NAD(P)-bd_dom_sf"/>
</dbReference>
<feature type="domain" description="Enoyl reductase (ER)" evidence="5">
    <location>
        <begin position="7"/>
        <end position="347"/>
    </location>
</feature>
<dbReference type="InterPro" id="IPR020843">
    <property type="entry name" value="ER"/>
</dbReference>
<dbReference type="SMART" id="SM00829">
    <property type="entry name" value="PKS_ER"/>
    <property type="match status" value="1"/>
</dbReference>
<dbReference type="Gene3D" id="3.40.50.720">
    <property type="entry name" value="NAD(P)-binding Rossmann-like Domain"/>
    <property type="match status" value="1"/>
</dbReference>
<dbReference type="AlphaFoldDB" id="A0A1I0P5I8"/>
<dbReference type="OrthoDB" id="9769198at2"/>
<evidence type="ECO:0000256" key="2">
    <source>
        <dbReference type="ARBA" id="ARBA00022833"/>
    </source>
</evidence>
<dbReference type="InterPro" id="IPR050129">
    <property type="entry name" value="Zn_alcohol_dh"/>
</dbReference>
<dbReference type="Pfam" id="PF00107">
    <property type="entry name" value="ADH_zinc_N"/>
    <property type="match status" value="1"/>
</dbReference>
<dbReference type="PANTHER" id="PTHR43401">
    <property type="entry name" value="L-THREONINE 3-DEHYDROGENASE"/>
    <property type="match status" value="1"/>
</dbReference>
<dbReference type="CDD" id="cd08236">
    <property type="entry name" value="sugar_DH"/>
    <property type="match status" value="1"/>
</dbReference>
<dbReference type="SUPFAM" id="SSF51735">
    <property type="entry name" value="NAD(P)-binding Rossmann-fold domains"/>
    <property type="match status" value="1"/>
</dbReference>
<dbReference type="InterPro" id="IPR013149">
    <property type="entry name" value="ADH-like_C"/>
</dbReference>
<protein>
    <submittedName>
        <fullName evidence="6">L-iditol 2-dehydrogenase</fullName>
    </submittedName>
</protein>
<dbReference type="PANTHER" id="PTHR43401:SF2">
    <property type="entry name" value="L-THREONINE 3-DEHYDROGENASE"/>
    <property type="match status" value="1"/>
</dbReference>
<gene>
    <name evidence="6" type="ORF">SAMN05421659_104158</name>
</gene>
<dbReference type="RefSeq" id="WP_092451966.1">
    <property type="nucleotide sequence ID" value="NZ_FOJI01000004.1"/>
</dbReference>
<name>A0A1I0P5I8_9FIRM</name>
<keyword evidence="2" id="KW-0862">Zinc</keyword>
<dbReference type="Gene3D" id="3.90.180.10">
    <property type="entry name" value="Medium-chain alcohol dehydrogenases, catalytic domain"/>
    <property type="match status" value="1"/>
</dbReference>
<organism evidence="6 7">
    <name type="scientific">[Clostridium] fimetarium</name>
    <dbReference type="NCBI Taxonomy" id="99656"/>
    <lineage>
        <taxon>Bacteria</taxon>
        <taxon>Bacillati</taxon>
        <taxon>Bacillota</taxon>
        <taxon>Clostridia</taxon>
        <taxon>Lachnospirales</taxon>
        <taxon>Lachnospiraceae</taxon>
    </lineage>
</organism>
<dbReference type="GO" id="GO:0016491">
    <property type="term" value="F:oxidoreductase activity"/>
    <property type="evidence" value="ECO:0007669"/>
    <property type="project" value="UniProtKB-KW"/>
</dbReference>
<dbReference type="InterPro" id="IPR011032">
    <property type="entry name" value="GroES-like_sf"/>
</dbReference>
<evidence type="ECO:0000256" key="1">
    <source>
        <dbReference type="ARBA" id="ARBA00022723"/>
    </source>
</evidence>
<sequence length="349" mass="38956">MKAYVLNAINQLDFTETPIPTINASQVLVEVKAAGICGSDIPRIYETGTYRYPTIPGHEFSGVVKAVGNHDKSSDWIGKRVGVFPLIPCQKCCACKKKLYEMCRNYNYLGSRCDGGFAEYVAVPEWNLIQLPDEVSFEDAAMLEPAAVALHSLRRVQLSQNMTVAVLGLGMIGLLIVQWIAALGIENVYATGHHKEHGELMKSVGKHTYAYYDAHNQNVEKWLLEETGGTGVDLVIDCAGFSQTLTEALNVVSPGGQILVVGNPHSDMILPKESYWKLLRNQITITGSWNSTFNHQKDDDWHKVLEACKEGKIDLNKIISHRLPFSDLEKGLDIMYNKTEYRNKIIIVR</sequence>
<accession>A0A1I0P5I8</accession>
<proteinExistence type="predicted"/>
<dbReference type="GO" id="GO:0046872">
    <property type="term" value="F:metal ion binding"/>
    <property type="evidence" value="ECO:0007669"/>
    <property type="project" value="UniProtKB-KW"/>
</dbReference>
<keyword evidence="1" id="KW-0479">Metal-binding</keyword>
<dbReference type="EMBL" id="FOJI01000004">
    <property type="protein sequence ID" value="SEW09299.1"/>
    <property type="molecule type" value="Genomic_DNA"/>
</dbReference>
<evidence type="ECO:0000313" key="6">
    <source>
        <dbReference type="EMBL" id="SEW09299.1"/>
    </source>
</evidence>
<keyword evidence="4" id="KW-1133">Transmembrane helix</keyword>
<evidence type="ECO:0000313" key="7">
    <source>
        <dbReference type="Proteomes" id="UP000199701"/>
    </source>
</evidence>
<reference evidence="6 7" key="1">
    <citation type="submission" date="2016-10" db="EMBL/GenBank/DDBJ databases">
        <authorList>
            <person name="de Groot N.N."/>
        </authorList>
    </citation>
    <scope>NUCLEOTIDE SEQUENCE [LARGE SCALE GENOMIC DNA]</scope>
    <source>
        <strain evidence="6 7">DSM 9179</strain>
    </source>
</reference>
<dbReference type="STRING" id="99656.SAMN05421659_104158"/>
<evidence type="ECO:0000256" key="4">
    <source>
        <dbReference type="SAM" id="Phobius"/>
    </source>
</evidence>
<dbReference type="SUPFAM" id="SSF50129">
    <property type="entry name" value="GroES-like"/>
    <property type="match status" value="1"/>
</dbReference>
<evidence type="ECO:0000259" key="5">
    <source>
        <dbReference type="SMART" id="SM00829"/>
    </source>
</evidence>
<keyword evidence="7" id="KW-1185">Reference proteome</keyword>
<dbReference type="Proteomes" id="UP000199701">
    <property type="component" value="Unassembled WGS sequence"/>
</dbReference>